<accession>A0A482Y2L7</accession>
<dbReference type="OrthoDB" id="265298at2157"/>
<protein>
    <recommendedName>
        <fullName evidence="1">Halocin C8-like N-terminal domain-containing protein</fullName>
    </recommendedName>
</protein>
<dbReference type="AlphaFoldDB" id="A0A482Y2L7"/>
<reference evidence="2 3" key="1">
    <citation type="submission" date="2019-02" db="EMBL/GenBank/DDBJ databases">
        <title>Genome analysis provides insights into bioremediation potentialities and Haloocin production by Natrinema altunense strain 4.1R isolated from Chott Douz in Tunisian desert.</title>
        <authorList>
            <person name="Najjari A."/>
            <person name="Youssef N."/>
            <person name="Ben Dhia O."/>
            <person name="Ferjani R."/>
            <person name="El Hidri D."/>
            <person name="Ouzari H.I."/>
            <person name="Cherif A."/>
        </authorList>
    </citation>
    <scope>NUCLEOTIDE SEQUENCE [LARGE SCALE GENOMIC DNA]</scope>
    <source>
        <strain evidence="2 3">4.1R</strain>
    </source>
</reference>
<dbReference type="EMBL" id="SHMR01000001">
    <property type="protein sequence ID" value="RZH69110.1"/>
    <property type="molecule type" value="Genomic_DNA"/>
</dbReference>
<dbReference type="RefSeq" id="WP_130170015.1">
    <property type="nucleotide sequence ID" value="NZ_SHMR01000001.1"/>
</dbReference>
<feature type="domain" description="Halocin C8-like N-terminal" evidence="1">
    <location>
        <begin position="50"/>
        <end position="154"/>
    </location>
</feature>
<dbReference type="InterPro" id="IPR031033">
    <property type="entry name" value="Halocin_C8_dom"/>
</dbReference>
<evidence type="ECO:0000313" key="3">
    <source>
        <dbReference type="Proteomes" id="UP000292704"/>
    </source>
</evidence>
<dbReference type="Proteomes" id="UP000292704">
    <property type="component" value="Unassembled WGS sequence"/>
</dbReference>
<evidence type="ECO:0000259" key="1">
    <source>
        <dbReference type="Pfam" id="PF22862"/>
    </source>
</evidence>
<organism evidence="2 3">
    <name type="scientific">Natrinema altunense</name>
    <dbReference type="NCBI Taxonomy" id="222984"/>
    <lineage>
        <taxon>Archaea</taxon>
        <taxon>Methanobacteriati</taxon>
        <taxon>Methanobacteriota</taxon>
        <taxon>Stenosarchaea group</taxon>
        <taxon>Halobacteria</taxon>
        <taxon>Halobacteriales</taxon>
        <taxon>Natrialbaceae</taxon>
        <taxon>Natrinema</taxon>
    </lineage>
</organism>
<dbReference type="PROSITE" id="PS51318">
    <property type="entry name" value="TAT"/>
    <property type="match status" value="1"/>
</dbReference>
<name>A0A482Y2L7_9EURY</name>
<comment type="caution">
    <text evidence="2">The sequence shown here is derived from an EMBL/GenBank/DDBJ whole genome shotgun (WGS) entry which is preliminary data.</text>
</comment>
<gene>
    <name evidence="2" type="ORF">ELS17_06575</name>
</gene>
<dbReference type="InterPro" id="IPR055022">
    <property type="entry name" value="Hac8-like_N"/>
</dbReference>
<dbReference type="Pfam" id="PF22862">
    <property type="entry name" value="Hac8_like_N"/>
    <property type="match status" value="1"/>
</dbReference>
<sequence>MTEGEFNRRKVLKKAAGSTAAAGVLSTMSISVAATEETNNDIIQEDPVNIFEGDEKQSLADEYARTSQFGKLLEKAQSEGYSLKWDLDEIYAGRTKAGSFQREVVSYNLAGSNNNKKAAITIGRDLTDSHIFMAQFDIEHQDERGIPEKIVRFEITNSDKGNDAIQDKSSEIEKKILESDPQAKNQLISELEQSVSTQVDLPDDFPAELDISTCNGCYYASMLVCHNLCGAAGGLACGLLGISLIGGYTCATFVGAVCYAARYVDECSDPIAATICKDTGIGICGPNEKPGRPIDIDLPDL</sequence>
<dbReference type="InterPro" id="IPR006311">
    <property type="entry name" value="TAT_signal"/>
</dbReference>
<evidence type="ECO:0000313" key="2">
    <source>
        <dbReference type="EMBL" id="RZH69110.1"/>
    </source>
</evidence>
<proteinExistence type="predicted"/>
<dbReference type="NCBIfam" id="TIGR04449">
    <property type="entry name" value="halocin_C8_dom"/>
    <property type="match status" value="1"/>
</dbReference>